<gene>
    <name evidence="2" type="ORF">Y981_04885</name>
</gene>
<dbReference type="Proteomes" id="UP000027059">
    <property type="component" value="Chromosome"/>
</dbReference>
<dbReference type="KEGG" id="lfp:Y981_04885"/>
<evidence type="ECO:0000313" key="2">
    <source>
        <dbReference type="EMBL" id="AIA30347.1"/>
    </source>
</evidence>
<protein>
    <recommendedName>
        <fullName evidence="4">Lipopolysaccharide assembly protein A domain-containing protein</fullName>
    </recommendedName>
</protein>
<dbReference type="RefSeq" id="WP_014960808.1">
    <property type="nucleotide sequence ID" value="NZ_CP007243.1"/>
</dbReference>
<evidence type="ECO:0008006" key="4">
    <source>
        <dbReference type="Google" id="ProtNLM"/>
    </source>
</evidence>
<dbReference type="AlphaFoldDB" id="A0A059XYQ8"/>
<name>A0A059XYQ8_9BACT</name>
<sequence>MRAVFWVAVVAAGLLFLLENDQQTVILRIPFWIGTPPLPVGIVVILSILTGIVLAFLSDLLKKTRARLGKLRQPSLPPTDSDHHG</sequence>
<evidence type="ECO:0000256" key="1">
    <source>
        <dbReference type="SAM" id="Phobius"/>
    </source>
</evidence>
<proteinExistence type="predicted"/>
<accession>A0A059XYQ8</accession>
<dbReference type="EMBL" id="CP007243">
    <property type="protein sequence ID" value="AIA30347.1"/>
    <property type="molecule type" value="Genomic_DNA"/>
</dbReference>
<feature type="transmembrane region" description="Helical" evidence="1">
    <location>
        <begin position="38"/>
        <end position="61"/>
    </location>
</feature>
<reference evidence="2 3" key="2">
    <citation type="journal article" date="2015" name="Biomed. Res. Int.">
        <title>Effects of Arsenite Resistance on the Growth and Functional Gene Expression of Leptospirillum ferriphilum and Acidithiobacillus thiooxidans in Pure Culture and Coculture.</title>
        <authorList>
            <person name="Jiang H."/>
            <person name="Liang Y."/>
            <person name="Yin H."/>
            <person name="Xiao Y."/>
            <person name="Guo X."/>
            <person name="Xu Y."/>
            <person name="Hu Q."/>
            <person name="Liu H."/>
            <person name="Liu X."/>
        </authorList>
    </citation>
    <scope>NUCLEOTIDE SEQUENCE [LARGE SCALE GENOMIC DNA]</scope>
    <source>
        <strain evidence="2 3">YSK</strain>
    </source>
</reference>
<reference evidence="3" key="1">
    <citation type="submission" date="2014-02" db="EMBL/GenBank/DDBJ databases">
        <title>Complete genome sequence and comparative genomic analysis of the nitrogen-fixing bacterium Leptospirillum ferriphilum YSK.</title>
        <authorList>
            <person name="Guo X."/>
            <person name="Yin H."/>
            <person name="Liang Y."/>
            <person name="Hu Q."/>
            <person name="Ma L."/>
            <person name="Xiao Y."/>
            <person name="Zhang X."/>
            <person name="Qiu G."/>
            <person name="Liu X."/>
        </authorList>
    </citation>
    <scope>NUCLEOTIDE SEQUENCE [LARGE SCALE GENOMIC DNA]</scope>
    <source>
        <strain evidence="3">YSK</strain>
    </source>
</reference>
<dbReference type="HOGENOM" id="CLU_2508674_0_0_0"/>
<keyword evidence="3" id="KW-1185">Reference proteome</keyword>
<keyword evidence="1" id="KW-0812">Transmembrane</keyword>
<keyword evidence="1" id="KW-1133">Transmembrane helix</keyword>
<dbReference type="OrthoDB" id="9895920at2"/>
<organism evidence="2 3">
    <name type="scientific">Leptospirillum ferriphilum YSK</name>
    <dbReference type="NCBI Taxonomy" id="1441628"/>
    <lineage>
        <taxon>Bacteria</taxon>
        <taxon>Pseudomonadati</taxon>
        <taxon>Nitrospirota</taxon>
        <taxon>Nitrospiria</taxon>
        <taxon>Nitrospirales</taxon>
        <taxon>Nitrospiraceae</taxon>
        <taxon>Leptospirillum</taxon>
    </lineage>
</organism>
<evidence type="ECO:0000313" key="3">
    <source>
        <dbReference type="Proteomes" id="UP000027059"/>
    </source>
</evidence>
<keyword evidence="1" id="KW-0472">Membrane</keyword>